<organism evidence="1 2">
    <name type="scientific">Kingella bonacorsii</name>
    <dbReference type="NCBI Taxonomy" id="2796361"/>
    <lineage>
        <taxon>Bacteria</taxon>
        <taxon>Pseudomonadati</taxon>
        <taxon>Pseudomonadota</taxon>
        <taxon>Betaproteobacteria</taxon>
        <taxon>Neisseriales</taxon>
        <taxon>Neisseriaceae</taxon>
        <taxon>Kingella</taxon>
    </lineage>
</organism>
<dbReference type="GeneID" id="84906835"/>
<dbReference type="Proteomes" id="UP000614058">
    <property type="component" value="Unassembled WGS sequence"/>
</dbReference>
<evidence type="ECO:0000313" key="2">
    <source>
        <dbReference type="Proteomes" id="UP000614058"/>
    </source>
</evidence>
<protein>
    <submittedName>
        <fullName evidence="1">Uncharacterized protein</fullName>
    </submittedName>
</protein>
<keyword evidence="2" id="KW-1185">Reference proteome</keyword>
<reference evidence="1 2" key="1">
    <citation type="journal article" date="2021" name="Pathogens">
        <title>Isolation and Characterization of Kingella bonacorsii sp. nov., A Novel Kingella Species Detected in a Stable Periodontitis Subject.</title>
        <authorList>
            <person name="Antezack A."/>
            <person name="Boxberger M."/>
            <person name="Rolland C."/>
            <person name="Monnet-Corti V."/>
            <person name="La Scola B."/>
        </authorList>
    </citation>
    <scope>NUCLEOTIDE SEQUENCE [LARGE SCALE GENOMIC DNA]</scope>
    <source>
        <strain evidence="1 2">Marseille-Q4569</strain>
    </source>
</reference>
<sequence length="138" mass="15935">MKKTISEQQADNRDLRVLLLQLYMKNNPKMEHQVFIYSFRGVLNAQANPFHYVYSAIPPSVRKSIVLQNLASGEMMQAFISSIRMEGGQMGWQIENTVIYANRSGVLMQIGLDGEKTAKTDKYRQFLNLAQSFMYQFQ</sequence>
<accession>A0ABS1BQZ6</accession>
<name>A0ABS1BQZ6_9NEIS</name>
<evidence type="ECO:0000313" key="1">
    <source>
        <dbReference type="EMBL" id="MBK0395691.1"/>
    </source>
</evidence>
<comment type="caution">
    <text evidence="1">The sequence shown here is derived from an EMBL/GenBank/DDBJ whole genome shotgun (WGS) entry which is preliminary data.</text>
</comment>
<gene>
    <name evidence="1" type="ORF">JDW22_03595</name>
</gene>
<dbReference type="EMBL" id="JAEHNZ010000001">
    <property type="protein sequence ID" value="MBK0395691.1"/>
    <property type="molecule type" value="Genomic_DNA"/>
</dbReference>
<dbReference type="RefSeq" id="WP_003794599.1">
    <property type="nucleotide sequence ID" value="NZ_JAEHNZ010000001.1"/>
</dbReference>
<proteinExistence type="predicted"/>